<dbReference type="InterPro" id="IPR010987">
    <property type="entry name" value="Glutathione-S-Trfase_C-like"/>
</dbReference>
<dbReference type="PROSITE" id="PS50404">
    <property type="entry name" value="GST_NTER"/>
    <property type="match status" value="1"/>
</dbReference>
<dbReference type="SUPFAM" id="SSF52833">
    <property type="entry name" value="Thioredoxin-like"/>
    <property type="match status" value="1"/>
</dbReference>
<dbReference type="RefSeq" id="WP_135284575.1">
    <property type="nucleotide sequence ID" value="NZ_SMLL01000003.1"/>
</dbReference>
<evidence type="ECO:0000259" key="2">
    <source>
        <dbReference type="PROSITE" id="PS50405"/>
    </source>
</evidence>
<dbReference type="OrthoDB" id="3828095at2"/>
<dbReference type="SFLD" id="SFLDG00358">
    <property type="entry name" value="Main_(cytGST)"/>
    <property type="match status" value="1"/>
</dbReference>
<dbReference type="Gene3D" id="3.40.30.10">
    <property type="entry name" value="Glutaredoxin"/>
    <property type="match status" value="1"/>
</dbReference>
<dbReference type="InterPro" id="IPR004046">
    <property type="entry name" value="GST_C"/>
</dbReference>
<reference evidence="3 4" key="1">
    <citation type="submission" date="2019-03" db="EMBL/GenBank/DDBJ databases">
        <title>Ramlibacter rhizophilus CCTCC AB2015357, whole genome shotgun sequence.</title>
        <authorList>
            <person name="Zhang X."/>
            <person name="Feng G."/>
            <person name="Zhu H."/>
        </authorList>
    </citation>
    <scope>NUCLEOTIDE SEQUENCE [LARGE SCALE GENOMIC DNA]</scope>
    <source>
        <strain evidence="3 4">CCTCC AB2015357</strain>
    </source>
</reference>
<dbReference type="InterPro" id="IPR040079">
    <property type="entry name" value="Glutathione_S-Trfase"/>
</dbReference>
<dbReference type="SFLD" id="SFLDS00019">
    <property type="entry name" value="Glutathione_Transferase_(cytos"/>
    <property type="match status" value="1"/>
</dbReference>
<dbReference type="PANTHER" id="PTHR44051:SF8">
    <property type="entry name" value="GLUTATHIONE S-TRANSFERASE GSTA"/>
    <property type="match status" value="1"/>
</dbReference>
<dbReference type="Pfam" id="PF00043">
    <property type="entry name" value="GST_C"/>
    <property type="match status" value="1"/>
</dbReference>
<dbReference type="Proteomes" id="UP000297564">
    <property type="component" value="Unassembled WGS sequence"/>
</dbReference>
<dbReference type="InterPro" id="IPR004045">
    <property type="entry name" value="Glutathione_S-Trfase_N"/>
</dbReference>
<feature type="domain" description="GST C-terminal" evidence="2">
    <location>
        <begin position="88"/>
        <end position="216"/>
    </location>
</feature>
<sequence>MNITLHHAPGACSRTPLILLEQAGADYALRIVRLASGENHTEDFRRLNPRGKVPVLVHDGRVLSENVAIAGYLARLFPQARLMPAAQDAWEQAQALSWLSWVASGVHPLIFRARMAGRVVEGEGAQASVKARALEALGEQLRTADKHLAENEWLAASHWTAPDAYLFWATGRAADSGLSLSDLPHLRAHAERMAAQPAVQRAIAREKSALETGAPA</sequence>
<evidence type="ECO:0000313" key="3">
    <source>
        <dbReference type="EMBL" id="TFZ01277.1"/>
    </source>
</evidence>
<dbReference type="Pfam" id="PF13409">
    <property type="entry name" value="GST_N_2"/>
    <property type="match status" value="1"/>
</dbReference>
<dbReference type="PROSITE" id="PS50405">
    <property type="entry name" value="GST_CTER"/>
    <property type="match status" value="1"/>
</dbReference>
<dbReference type="EMBL" id="SMLL01000003">
    <property type="protein sequence ID" value="TFZ01277.1"/>
    <property type="molecule type" value="Genomic_DNA"/>
</dbReference>
<feature type="domain" description="GST N-terminal" evidence="1">
    <location>
        <begin position="1"/>
        <end position="81"/>
    </location>
</feature>
<dbReference type="CDD" id="cd03057">
    <property type="entry name" value="GST_N_Beta"/>
    <property type="match status" value="1"/>
</dbReference>
<proteinExistence type="predicted"/>
<dbReference type="AlphaFoldDB" id="A0A4Z0BPQ1"/>
<keyword evidence="3" id="KW-0808">Transferase</keyword>
<accession>A0A4Z0BPQ1</accession>
<protein>
    <submittedName>
        <fullName evidence="3">Glutathione S-transferase family protein</fullName>
    </submittedName>
</protein>
<organism evidence="3 4">
    <name type="scientific">Ramlibacter rhizophilus</name>
    <dbReference type="NCBI Taxonomy" id="1781167"/>
    <lineage>
        <taxon>Bacteria</taxon>
        <taxon>Pseudomonadati</taxon>
        <taxon>Pseudomonadota</taxon>
        <taxon>Betaproteobacteria</taxon>
        <taxon>Burkholderiales</taxon>
        <taxon>Comamonadaceae</taxon>
        <taxon>Ramlibacter</taxon>
    </lineage>
</organism>
<gene>
    <name evidence="3" type="ORF">EZ242_07800</name>
</gene>
<dbReference type="GO" id="GO:0016740">
    <property type="term" value="F:transferase activity"/>
    <property type="evidence" value="ECO:0007669"/>
    <property type="project" value="UniProtKB-KW"/>
</dbReference>
<dbReference type="InterPro" id="IPR036249">
    <property type="entry name" value="Thioredoxin-like_sf"/>
</dbReference>
<name>A0A4Z0BPQ1_9BURK</name>
<evidence type="ECO:0000313" key="4">
    <source>
        <dbReference type="Proteomes" id="UP000297564"/>
    </source>
</evidence>
<dbReference type="SFLD" id="SFLDG01150">
    <property type="entry name" value="Main.1:_Beta-like"/>
    <property type="match status" value="1"/>
</dbReference>
<evidence type="ECO:0000259" key="1">
    <source>
        <dbReference type="PROSITE" id="PS50404"/>
    </source>
</evidence>
<dbReference type="InterPro" id="IPR036282">
    <property type="entry name" value="Glutathione-S-Trfase_C_sf"/>
</dbReference>
<comment type="caution">
    <text evidence="3">The sequence shown here is derived from an EMBL/GenBank/DDBJ whole genome shotgun (WGS) entry which is preliminary data.</text>
</comment>
<dbReference type="Gene3D" id="1.20.1050.10">
    <property type="match status" value="1"/>
</dbReference>
<keyword evidence="4" id="KW-1185">Reference proteome</keyword>
<dbReference type="PANTHER" id="PTHR44051">
    <property type="entry name" value="GLUTATHIONE S-TRANSFERASE-RELATED"/>
    <property type="match status" value="1"/>
</dbReference>
<dbReference type="SUPFAM" id="SSF47616">
    <property type="entry name" value="GST C-terminal domain-like"/>
    <property type="match status" value="1"/>
</dbReference>